<comment type="caution">
    <text evidence="2">The sequence shown here is derived from an EMBL/GenBank/DDBJ whole genome shotgun (WGS) entry which is preliminary data.</text>
</comment>
<dbReference type="SUPFAM" id="SSF56672">
    <property type="entry name" value="DNA/RNA polymerases"/>
    <property type="match status" value="1"/>
</dbReference>
<accession>A0A438CR15</accession>
<feature type="domain" description="Reverse transcriptase Ty1/copia-type" evidence="1">
    <location>
        <begin position="1"/>
        <end position="165"/>
    </location>
</feature>
<dbReference type="EMBL" id="QGNW01002072">
    <property type="protein sequence ID" value="RVW25655.1"/>
    <property type="molecule type" value="Genomic_DNA"/>
</dbReference>
<evidence type="ECO:0000313" key="2">
    <source>
        <dbReference type="EMBL" id="RVW25655.1"/>
    </source>
</evidence>
<evidence type="ECO:0000313" key="3">
    <source>
        <dbReference type="Proteomes" id="UP000288805"/>
    </source>
</evidence>
<proteinExistence type="predicted"/>
<gene>
    <name evidence="2" type="primary">POLX_2442</name>
    <name evidence="2" type="ORF">CK203_115806</name>
</gene>
<organism evidence="2 3">
    <name type="scientific">Vitis vinifera</name>
    <name type="common">Grape</name>
    <dbReference type="NCBI Taxonomy" id="29760"/>
    <lineage>
        <taxon>Eukaryota</taxon>
        <taxon>Viridiplantae</taxon>
        <taxon>Streptophyta</taxon>
        <taxon>Embryophyta</taxon>
        <taxon>Tracheophyta</taxon>
        <taxon>Spermatophyta</taxon>
        <taxon>Magnoliopsida</taxon>
        <taxon>eudicotyledons</taxon>
        <taxon>Gunneridae</taxon>
        <taxon>Pentapetalae</taxon>
        <taxon>rosids</taxon>
        <taxon>Vitales</taxon>
        <taxon>Vitaceae</taxon>
        <taxon>Viteae</taxon>
        <taxon>Vitis</taxon>
    </lineage>
</organism>
<dbReference type="InterPro" id="IPR043502">
    <property type="entry name" value="DNA/RNA_pol_sf"/>
</dbReference>
<dbReference type="CDD" id="cd09272">
    <property type="entry name" value="RNase_HI_RT_Ty1"/>
    <property type="match status" value="1"/>
</dbReference>
<dbReference type="AlphaFoldDB" id="A0A438CR15"/>
<dbReference type="PANTHER" id="PTHR11439:SF467">
    <property type="entry name" value="INTEGRASE CATALYTIC DOMAIN-CONTAINING PROTEIN"/>
    <property type="match status" value="1"/>
</dbReference>
<evidence type="ECO:0000259" key="1">
    <source>
        <dbReference type="Pfam" id="PF07727"/>
    </source>
</evidence>
<dbReference type="Proteomes" id="UP000288805">
    <property type="component" value="Unassembled WGS sequence"/>
</dbReference>
<reference evidence="2 3" key="1">
    <citation type="journal article" date="2018" name="PLoS Genet.">
        <title>Population sequencing reveals clonal diversity and ancestral inbreeding in the grapevine cultivar Chardonnay.</title>
        <authorList>
            <person name="Roach M.J."/>
            <person name="Johnson D.L."/>
            <person name="Bohlmann J."/>
            <person name="van Vuuren H.J."/>
            <person name="Jones S.J."/>
            <person name="Pretorius I.S."/>
            <person name="Schmidt S.A."/>
            <person name="Borneman A.R."/>
        </authorList>
    </citation>
    <scope>NUCLEOTIDE SEQUENCE [LARGE SCALE GENOMIC DNA]</scope>
    <source>
        <strain evidence="3">cv. Chardonnay</strain>
        <tissue evidence="2">Leaf</tissue>
    </source>
</reference>
<sequence length="372" mass="42784">MDVKTTFLNGDLSEEVYMSQPEGFKENGKENMVCRLKRSIYGLKQASRQWYLKFDKIVTSFGFIENKFDQCIYMKVNGIKYIFMVLYIDEILLSSSDVNLLNDTKRILFANFNMKDLGEAFFVLGIEIYRDRSRNLLWLSQKAYINRVLKRFNMHTCKAGDVPVVKGDKLSNEQCPKNDLEKDAMKTIPYASAIGSLMYAQVCTRPNITFIVNVLGRYLSNPGHDHWVAAKKVMRYLQRTKDFMLVYRRVDNLEVVGYLDSDLVVVLMIANLLQDTFFMLAGGAISWKSIKQSLIASSTMYAEFVACYGASSQAVWLRNLISELQVVDSIFQPIVIYCDNNAAVFYFKNNKISTGSKHMEIKYLTVKDLVKK</sequence>
<dbReference type="InterPro" id="IPR013103">
    <property type="entry name" value="RVT_2"/>
</dbReference>
<dbReference type="PANTHER" id="PTHR11439">
    <property type="entry name" value="GAG-POL-RELATED RETROTRANSPOSON"/>
    <property type="match status" value="1"/>
</dbReference>
<protein>
    <submittedName>
        <fullName evidence="2">Retrovirus-related Pol polyprotein from transposon TNT 1-94</fullName>
    </submittedName>
</protein>
<name>A0A438CR15_VITVI</name>
<dbReference type="Pfam" id="PF07727">
    <property type="entry name" value="RVT_2"/>
    <property type="match status" value="1"/>
</dbReference>